<dbReference type="FunFam" id="2.130.10.10:FF:000024">
    <property type="entry name" value="Putative echinoderm microtubule-associated protein-like 6"/>
    <property type="match status" value="1"/>
</dbReference>
<feature type="repeat" description="WD" evidence="3">
    <location>
        <begin position="1720"/>
        <end position="1761"/>
    </location>
</feature>
<dbReference type="EMBL" id="CH991545">
    <property type="protein sequence ID" value="EDQ91569.1"/>
    <property type="molecule type" value="Genomic_DNA"/>
</dbReference>
<dbReference type="PROSITE" id="PS50082">
    <property type="entry name" value="WD_REPEATS_2"/>
    <property type="match status" value="7"/>
</dbReference>
<dbReference type="GO" id="GO:0008017">
    <property type="term" value="F:microtubule binding"/>
    <property type="evidence" value="ECO:0000318"/>
    <property type="project" value="GO_Central"/>
</dbReference>
<feature type="domain" description="EML-like first beta-propeller" evidence="5">
    <location>
        <begin position="51"/>
        <end position="300"/>
    </location>
</feature>
<feature type="repeat" description="WD" evidence="3">
    <location>
        <begin position="1698"/>
        <end position="1720"/>
    </location>
</feature>
<feature type="domain" description="EML-like first beta-propeller" evidence="5">
    <location>
        <begin position="1408"/>
        <end position="1659"/>
    </location>
</feature>
<evidence type="ECO:0000259" key="5">
    <source>
        <dbReference type="Pfam" id="PF23409"/>
    </source>
</evidence>
<organism evidence="7 8">
    <name type="scientific">Monosiga brevicollis</name>
    <name type="common">Choanoflagellate</name>
    <dbReference type="NCBI Taxonomy" id="81824"/>
    <lineage>
        <taxon>Eukaryota</taxon>
        <taxon>Choanoflagellata</taxon>
        <taxon>Craspedida</taxon>
        <taxon>Salpingoecidae</taxon>
        <taxon>Monosiga</taxon>
    </lineage>
</organism>
<evidence type="ECO:0000256" key="2">
    <source>
        <dbReference type="ARBA" id="ARBA00022737"/>
    </source>
</evidence>
<feature type="region of interest" description="Disordered" evidence="4">
    <location>
        <begin position="624"/>
        <end position="671"/>
    </location>
</feature>
<feature type="domain" description="EML-like second beta-propeller" evidence="6">
    <location>
        <begin position="1002"/>
        <end position="1278"/>
    </location>
</feature>
<feature type="repeat" description="WD" evidence="3">
    <location>
        <begin position="561"/>
        <end position="595"/>
    </location>
</feature>
<dbReference type="GO" id="GO:0005929">
    <property type="term" value="C:cilium"/>
    <property type="evidence" value="ECO:0007669"/>
    <property type="project" value="UniProtKB-ARBA"/>
</dbReference>
<evidence type="ECO:0008006" key="9">
    <source>
        <dbReference type="Google" id="ProtNLM"/>
    </source>
</evidence>
<dbReference type="PROSITE" id="PS50294">
    <property type="entry name" value="WD_REPEATS_REGION"/>
    <property type="match status" value="2"/>
</dbReference>
<dbReference type="InParanoid" id="A9UTX5"/>
<dbReference type="InterPro" id="IPR055442">
    <property type="entry name" value="Beta-prop_EML-like_2nd"/>
</dbReference>
<dbReference type="InterPro" id="IPR001680">
    <property type="entry name" value="WD40_rpt"/>
</dbReference>
<dbReference type="KEGG" id="mbr:MONBRDRAFT_15149"/>
<sequence>MAACPQAQLRLEWIYGYRGHQCRNNIYINSQQEVIYFVAGTAVLLNLEPRRQRFYLQHDDDIISMAMHRDRNTIATGQLGREAAIHVWTSNDLRTVSILTGAHKQGIAAISFSEADDTLLASVGLDDDHTIAVWKWATGTLLATTSGHRERVFDIRMNPADPTQLATCGLKHVRFWKLSGNTLSSPTSDNENLQTQLSIAYGASGIAYSGSLSGEILAWKSGNHVKSIPAHTGPVFCLHNSTDGFVSAGKDGLVRMWERDFSPVIVVDLATTPIGYEGMVLRSVAWHNDIIICGTKDSELILINGRDREHPQFLTRGHAPGELWGLDAMHSTERFVTASDDQTLRIWNCDTHACEAVFNLGAGLRTCAMSPSDQLIAVGASNGRLCLLRNDGQEVFARHKTNEAVNVVRFSAGGNRLAVGYNDGYVLLMTIENDGARCSKRVRSTFIAHLDFSVDDQYLAVTCGDGSLTVLEASTGRHATSLPTNIAWHMRSMPIGEDVQGIWGKYADANDINAVAVLNDTVVTGDDYGRVKIFTYPSPQPGQVRVRLSYCIRRTAAYRVYRGHSAHVTNLAVTPSSSRIISSGGADHSVFQWRVHPSGGQPDEFDQYASADEESDYETGLDMDEGAHEVDSDVEREARADYSRRNDTVKDRSFEREQAARDAMKTVRRAPPPDRCLRMRRVFGYRGYDARNNVFYDETLNSLIYHVAAVGVIHDFNTGEQRFYVGHTDDILCMAHHEGLDLIATGQVGKEPVIHVWNLQTMEVQSILKGFHERGVCALAFHNNGKLLASVGLDNDHSICIWDWKRGTQLASARGHKDKIFEVCFHPQATESLVSVGVKHIKFWEQKGSTLTGKRGVFGSVGPQDTMLCATFSADGQCFTGGANGKVYGWGADRNLRAVYDCHASPIFTLKAMGDGFVSGSKKGEVSLWSNSFASKLQTYTIRQDKCTTDSCALARDTPPVRAVALAQHAVYAGLATGQIAQITSSNGAVDVIVSGHAEGELWGLAMHPSASQAFTVSDDQHLIAWDLDKCRQQLSLTHLAKPARAVHASPDGQWIAVGFKDGSWSVYALDQLGEGAAPVHTAHHRKENVSDIKFAPGTGEAHKSAFVAVATHDNFVDIYATGTWKRVGVCKGASSYITHVDWNQSGQLLMVNSGAKELLYFEAPSGKRQALTTAVSKQIQWHTWTCVLGDQMSGVWPPSSDVTDVNAACLTRDKSVLATADDFGLVKLFDFPATGQYSKFKKYMGHSAHVTNTRFSFDDAYLVTVGGNDTSVILWDYAITASDPTSTVGLAGDSDDSLSDSEEDGYDSDVAREQAIDYTEKTFDEKLRPAQGESARRKVRTKTKGMTRKVAAAGGRKQAAAIVGLSLAYCHGYRGFDARNNARMIDEHRIVYHAAGLGIVHNVSRNTQRFYTKHTDDILCLAVHPKLPNMVATGQVGVVADIHVWNTEDQATAAVLRGFHKTAVCSLDFSASGKHLVSIDACNNSGLAVHRWQTGTRVASTTASHHRLFAVACRPDSEHEFVTVGVKHVRFWTLAGSALLSKRGLVSREAKMTTMLAVAFGPERTTYTAAMSGAIWQWQENRHVRIIEAHAKPCFTMSTLYSPKNWRILTGAKDGKIKLWDASTFKQLQEAEVRGKELRSVAPARGGAFLVGTESSELFIAGNDTTPQVVVDGHGEGELWGLAPYPGKGKLFSPTTFATGGDDKTIRLWDVTSPKELAVFHTTAAVRSLCFSPDGTLLAAGLFDGTVQLYDLQAKSAAPKCKRDRGKSIQDLKFSPDGRLLAVGSNDQTIDIYQSVLQPVTDMQRKAYTKDIPGAVTHVDWEEQSRFVKAETSQYVTVVVNAATGAVCTDDLDGEVSRFVDNNGILEPHMAGIWPPDANKADVNWVAVAHGGSVAATGDDGGFVKLFKMPVPSTHSKHKSYVGHSDHVTRLCFTADDSHLVSIGREDCWYAKASMRDCFFVFLSRRLFTLLVCSRVFRSILVWKCKS</sequence>
<feature type="compositionally biased region" description="Basic and acidic residues" evidence="4">
    <location>
        <begin position="625"/>
        <end position="671"/>
    </location>
</feature>
<feature type="domain" description="EML-like second beta-propeller" evidence="6">
    <location>
        <begin position="323"/>
        <end position="595"/>
    </location>
</feature>
<feature type="repeat" description="WD" evidence="3">
    <location>
        <begin position="1763"/>
        <end position="1795"/>
    </location>
</feature>
<dbReference type="PANTHER" id="PTHR13720:SF33">
    <property type="entry name" value="HELP DOMAIN-CONTAINING PROTEIN"/>
    <property type="match status" value="1"/>
</dbReference>
<dbReference type="eggNOG" id="KOG2106">
    <property type="taxonomic scope" value="Eukaryota"/>
</dbReference>
<dbReference type="RefSeq" id="XP_001743991.1">
    <property type="nucleotide sequence ID" value="XM_001743939.1"/>
</dbReference>
<dbReference type="SUPFAM" id="SSF50978">
    <property type="entry name" value="WD40 repeat-like"/>
    <property type="match status" value="5"/>
</dbReference>
<dbReference type="FunFam" id="2.130.10.10:FF:000320">
    <property type="entry name" value="echinoderm microtubule-associated protein-like 6"/>
    <property type="match status" value="1"/>
</dbReference>
<dbReference type="STRING" id="81824.A9UTX5"/>
<dbReference type="FunFam" id="2.130.10.10:FF:000040">
    <property type="entry name" value="echinoderm microtubule-associated protein-like 6 isoform X1"/>
    <property type="match status" value="1"/>
</dbReference>
<dbReference type="GeneID" id="5889269"/>
<feature type="repeat" description="WD" evidence="3">
    <location>
        <begin position="1244"/>
        <end position="1277"/>
    </location>
</feature>
<dbReference type="Pfam" id="PF23409">
    <property type="entry name" value="Beta-prop_EML"/>
    <property type="match status" value="3"/>
</dbReference>
<evidence type="ECO:0000313" key="7">
    <source>
        <dbReference type="EMBL" id="EDQ91569.1"/>
    </source>
</evidence>
<feature type="domain" description="EML-like first beta-propeller" evidence="5">
    <location>
        <begin position="720"/>
        <end position="946"/>
    </location>
</feature>
<name>A9UTX5_MONBE</name>
<dbReference type="OMA" id="AVAPCLE"/>
<protein>
    <recommendedName>
        <fullName evidence="9">HELP domain-containing protein</fullName>
    </recommendedName>
</protein>
<keyword evidence="1 3" id="KW-0853">WD repeat</keyword>
<accession>A9UTX5</accession>
<dbReference type="InterPro" id="IPR055439">
    <property type="entry name" value="Beta-prop_EML_1st"/>
</dbReference>
<dbReference type="Gene3D" id="2.130.10.10">
    <property type="entry name" value="YVTN repeat-like/Quinoprotein amine dehydrogenase"/>
    <property type="match status" value="6"/>
</dbReference>
<dbReference type="InterPro" id="IPR050630">
    <property type="entry name" value="WD_repeat_EMAP"/>
</dbReference>
<feature type="repeat" description="WD" evidence="3">
    <location>
        <begin position="1602"/>
        <end position="1631"/>
    </location>
</feature>
<reference evidence="7 8" key="1">
    <citation type="journal article" date="2008" name="Nature">
        <title>The genome of the choanoflagellate Monosiga brevicollis and the origin of metazoans.</title>
        <authorList>
            <consortium name="JGI Sequencing"/>
            <person name="King N."/>
            <person name="Westbrook M.J."/>
            <person name="Young S.L."/>
            <person name="Kuo A."/>
            <person name="Abedin M."/>
            <person name="Chapman J."/>
            <person name="Fairclough S."/>
            <person name="Hellsten U."/>
            <person name="Isogai Y."/>
            <person name="Letunic I."/>
            <person name="Marr M."/>
            <person name="Pincus D."/>
            <person name="Putnam N."/>
            <person name="Rokas A."/>
            <person name="Wright K.J."/>
            <person name="Zuzow R."/>
            <person name="Dirks W."/>
            <person name="Good M."/>
            <person name="Goodstein D."/>
            <person name="Lemons D."/>
            <person name="Li W."/>
            <person name="Lyons J.B."/>
            <person name="Morris A."/>
            <person name="Nichols S."/>
            <person name="Richter D.J."/>
            <person name="Salamov A."/>
            <person name="Bork P."/>
            <person name="Lim W.A."/>
            <person name="Manning G."/>
            <person name="Miller W.T."/>
            <person name="McGinnis W."/>
            <person name="Shapiro H."/>
            <person name="Tjian R."/>
            <person name="Grigoriev I.V."/>
            <person name="Rokhsar D."/>
        </authorList>
    </citation>
    <scope>NUCLEOTIDE SEQUENCE [LARGE SCALE GENOMIC DNA]</scope>
    <source>
        <strain evidence="8">MX1 / ATCC 50154</strain>
    </source>
</reference>
<dbReference type="FunCoup" id="A9UTX5">
    <property type="interactions" value="94"/>
</dbReference>
<keyword evidence="8" id="KW-1185">Reference proteome</keyword>
<dbReference type="InterPro" id="IPR019775">
    <property type="entry name" value="WD40_repeat_CS"/>
</dbReference>
<dbReference type="SMART" id="SM00320">
    <property type="entry name" value="WD40"/>
    <property type="match status" value="29"/>
</dbReference>
<dbReference type="InterPro" id="IPR015943">
    <property type="entry name" value="WD40/YVTN_repeat-like_dom_sf"/>
</dbReference>
<evidence type="ECO:0000313" key="8">
    <source>
        <dbReference type="Proteomes" id="UP000001357"/>
    </source>
</evidence>
<evidence type="ECO:0000256" key="3">
    <source>
        <dbReference type="PROSITE-ProRule" id="PRU00221"/>
    </source>
</evidence>
<gene>
    <name evidence="7" type="ORF">MONBRDRAFT_15149</name>
</gene>
<proteinExistence type="predicted"/>
<dbReference type="InterPro" id="IPR005108">
    <property type="entry name" value="HELP"/>
</dbReference>
<dbReference type="Pfam" id="PF23414">
    <property type="entry name" value="Beta-prop_EML_2"/>
    <property type="match status" value="3"/>
</dbReference>
<feature type="repeat" description="WD" evidence="3">
    <location>
        <begin position="228"/>
        <end position="258"/>
    </location>
</feature>
<dbReference type="Proteomes" id="UP000001357">
    <property type="component" value="Unassembled WGS sequence"/>
</dbReference>
<dbReference type="PROSITE" id="PS00678">
    <property type="entry name" value="WD_REPEATS_1"/>
    <property type="match status" value="1"/>
</dbReference>
<dbReference type="Pfam" id="PF03451">
    <property type="entry name" value="HELP"/>
    <property type="match status" value="3"/>
</dbReference>
<keyword evidence="2" id="KW-0677">Repeat</keyword>
<evidence type="ECO:0000256" key="4">
    <source>
        <dbReference type="SAM" id="MobiDB-lite"/>
    </source>
</evidence>
<evidence type="ECO:0000259" key="6">
    <source>
        <dbReference type="Pfam" id="PF23414"/>
    </source>
</evidence>
<dbReference type="InterPro" id="IPR036322">
    <property type="entry name" value="WD40_repeat_dom_sf"/>
</dbReference>
<feature type="domain" description="EML-like second beta-propeller" evidence="6">
    <location>
        <begin position="1680"/>
        <end position="1949"/>
    </location>
</feature>
<dbReference type="PANTHER" id="PTHR13720">
    <property type="entry name" value="WD-40 REPEAT PROTEIN"/>
    <property type="match status" value="1"/>
</dbReference>
<evidence type="ECO:0000256" key="1">
    <source>
        <dbReference type="ARBA" id="ARBA00022574"/>
    </source>
</evidence>